<dbReference type="RefSeq" id="WP_117517367.1">
    <property type="nucleotide sequence ID" value="NZ_JACRWG010000001.1"/>
</dbReference>
<comment type="caution">
    <text evidence="2">The sequence shown here is derived from an EMBL/GenBank/DDBJ whole genome shotgun (WGS) entry which is preliminary data.</text>
</comment>
<feature type="domain" description="Peptidase C39-like" evidence="1">
    <location>
        <begin position="133"/>
        <end position="266"/>
    </location>
</feature>
<dbReference type="InterPro" id="IPR039564">
    <property type="entry name" value="Peptidase_C39-like"/>
</dbReference>
<sequence length="292" mass="32757">MIKRKKKIILHRLFALIILLVLICGSTLIISRIISPDKNVDDSNIDSPILDTTIDSNEKDFSNLPDTEIFRKLKSMISQDHRIENILLNYGEYPEELLEMLSKNIEMLEFVIDYPEKKGKLYSDNIGEVTKGDIPLLLQWDQRWGYVDYGNSSIAVSGCGPTALSMVIAGLTGDNTITPYTVAKFADNNGYYVEGSGSSWSLMTEGAAYFGVTGEEISLSKDTIYSILRSGSPIICSMRPGDFTTTGHFIVLTGIKDGKIQINDPNSKQRSYKLWTYEQIAHQINNLWSFTL</sequence>
<keyword evidence="3" id="KW-1185">Reference proteome</keyword>
<protein>
    <submittedName>
        <fullName evidence="2">C39 family peptidase</fullName>
    </submittedName>
</protein>
<accession>A0ABR7K7Q9</accession>
<dbReference type="Proteomes" id="UP000603474">
    <property type="component" value="Unassembled WGS sequence"/>
</dbReference>
<evidence type="ECO:0000313" key="3">
    <source>
        <dbReference type="Proteomes" id="UP000603474"/>
    </source>
</evidence>
<dbReference type="EMBL" id="JACRWG010000001">
    <property type="protein sequence ID" value="MBC6008740.1"/>
    <property type="molecule type" value="Genomic_DNA"/>
</dbReference>
<name>A0ABR7K7Q9_9FIRM</name>
<dbReference type="Gene3D" id="3.90.70.10">
    <property type="entry name" value="Cysteine proteinases"/>
    <property type="match status" value="1"/>
</dbReference>
<reference evidence="2 3" key="1">
    <citation type="submission" date="2020-08" db="EMBL/GenBank/DDBJ databases">
        <authorList>
            <person name="Liu C."/>
            <person name="Sun Q."/>
        </authorList>
    </citation>
    <scope>NUCLEOTIDE SEQUENCE [LARGE SCALE GENOMIC DNA]</scope>
    <source>
        <strain evidence="2 3">NSJ-22</strain>
    </source>
</reference>
<gene>
    <name evidence="2" type="ORF">H8909_00470</name>
</gene>
<evidence type="ECO:0000313" key="2">
    <source>
        <dbReference type="EMBL" id="MBC6008740.1"/>
    </source>
</evidence>
<organism evidence="2 3">
    <name type="scientific">Catenibacterium faecis</name>
    <dbReference type="NCBI Taxonomy" id="2764323"/>
    <lineage>
        <taxon>Bacteria</taxon>
        <taxon>Bacillati</taxon>
        <taxon>Bacillota</taxon>
        <taxon>Erysipelotrichia</taxon>
        <taxon>Erysipelotrichales</taxon>
        <taxon>Coprobacillaceae</taxon>
        <taxon>Catenibacterium</taxon>
    </lineage>
</organism>
<proteinExistence type="predicted"/>
<evidence type="ECO:0000259" key="1">
    <source>
        <dbReference type="Pfam" id="PF13529"/>
    </source>
</evidence>
<dbReference type="Pfam" id="PF13529">
    <property type="entry name" value="Peptidase_C39_2"/>
    <property type="match status" value="1"/>
</dbReference>